<feature type="compositionally biased region" description="Basic and acidic residues" evidence="1">
    <location>
        <begin position="294"/>
        <end position="310"/>
    </location>
</feature>
<dbReference type="CDD" id="cd02989">
    <property type="entry name" value="Phd_like_TxnDC9"/>
    <property type="match status" value="1"/>
</dbReference>
<sequence length="333" mass="37469">MYILGRSDDSGDSNGGVGATLQNAETSISDDKTGTYIYIIPAVVAVLLILFVAFLIWRYPNQCCSTWQSRHRKCTLCRKRMHAGEEEVNAMGPGCLGRPKLAHSKCVHEKKNGKIYDPESPSPTLSDAELLEDLSDSFDYAAHREKRLQELAEEMARVRELQAEGNVGRVVTLTEEQELVQRIASKSRYCLVHFFHPSFPKCKTMDSRLAQLAPRYRHTIFLRASVADTPFFVGKFGIQVLPCVLAFMDGQLRDRLIGFEELGNSDSFSLSTLEFRLKHTGVLITTEEIRQRIVGHETKDGSDSDDERQRRETRRGKTGIRNGMASTGLGYDD</sequence>
<dbReference type="OrthoDB" id="10257948at2759"/>
<evidence type="ECO:0000256" key="2">
    <source>
        <dbReference type="SAM" id="Phobius"/>
    </source>
</evidence>
<evidence type="ECO:0000313" key="5">
    <source>
        <dbReference type="Proteomes" id="UP000289152"/>
    </source>
</evidence>
<dbReference type="VEuPathDB" id="FungiDB:TREMEDRAFT_67971"/>
<keyword evidence="5" id="KW-1185">Reference proteome</keyword>
<dbReference type="Pfam" id="PF00085">
    <property type="entry name" value="Thioredoxin"/>
    <property type="match status" value="1"/>
</dbReference>
<dbReference type="Gene3D" id="3.40.30.10">
    <property type="entry name" value="Glutaredoxin"/>
    <property type="match status" value="1"/>
</dbReference>
<accession>A0A4Q1BD41</accession>
<feature type="domain" description="Thioredoxin" evidence="3">
    <location>
        <begin position="173"/>
        <end position="260"/>
    </location>
</feature>
<evidence type="ECO:0000313" key="4">
    <source>
        <dbReference type="EMBL" id="RXK35714.1"/>
    </source>
</evidence>
<gene>
    <name evidence="4" type="ORF">M231_07003</name>
</gene>
<dbReference type="AlphaFoldDB" id="A0A4Q1BD41"/>
<organism evidence="4 5">
    <name type="scientific">Tremella mesenterica</name>
    <name type="common">Jelly fungus</name>
    <dbReference type="NCBI Taxonomy" id="5217"/>
    <lineage>
        <taxon>Eukaryota</taxon>
        <taxon>Fungi</taxon>
        <taxon>Dikarya</taxon>
        <taxon>Basidiomycota</taxon>
        <taxon>Agaricomycotina</taxon>
        <taxon>Tremellomycetes</taxon>
        <taxon>Tremellales</taxon>
        <taxon>Tremellaceae</taxon>
        <taxon>Tremella</taxon>
    </lineage>
</organism>
<evidence type="ECO:0000259" key="3">
    <source>
        <dbReference type="Pfam" id="PF00085"/>
    </source>
</evidence>
<feature type="region of interest" description="Disordered" evidence="1">
    <location>
        <begin position="294"/>
        <end position="333"/>
    </location>
</feature>
<evidence type="ECO:0000256" key="1">
    <source>
        <dbReference type="SAM" id="MobiDB-lite"/>
    </source>
</evidence>
<reference evidence="4 5" key="1">
    <citation type="submission" date="2016-06" db="EMBL/GenBank/DDBJ databases">
        <title>Evolution of pathogenesis and genome organization in the Tremellales.</title>
        <authorList>
            <person name="Cuomo C."/>
            <person name="Litvintseva A."/>
            <person name="Heitman J."/>
            <person name="Chen Y."/>
            <person name="Sun S."/>
            <person name="Springer D."/>
            <person name="Dromer F."/>
            <person name="Young S."/>
            <person name="Zeng Q."/>
            <person name="Chapman S."/>
            <person name="Gujja S."/>
            <person name="Saif S."/>
            <person name="Birren B."/>
        </authorList>
    </citation>
    <scope>NUCLEOTIDE SEQUENCE [LARGE SCALE GENOMIC DNA]</scope>
    <source>
        <strain evidence="4 5">ATCC 28783</strain>
    </source>
</reference>
<name>A0A4Q1BD41_TREME</name>
<dbReference type="SUPFAM" id="SSF52833">
    <property type="entry name" value="Thioredoxin-like"/>
    <property type="match status" value="1"/>
</dbReference>
<dbReference type="STRING" id="5217.A0A4Q1BD41"/>
<keyword evidence="2" id="KW-0472">Membrane</keyword>
<dbReference type="InParanoid" id="A0A4Q1BD41"/>
<proteinExistence type="predicted"/>
<dbReference type="FunCoup" id="A0A4Q1BD41">
    <property type="interactions" value="666"/>
</dbReference>
<protein>
    <recommendedName>
        <fullName evidence="3">Thioredoxin domain-containing protein</fullName>
    </recommendedName>
</protein>
<keyword evidence="2" id="KW-1133">Transmembrane helix</keyword>
<dbReference type="Proteomes" id="UP000289152">
    <property type="component" value="Unassembled WGS sequence"/>
</dbReference>
<dbReference type="InterPro" id="IPR013766">
    <property type="entry name" value="Thioredoxin_domain"/>
</dbReference>
<comment type="caution">
    <text evidence="4">The sequence shown here is derived from an EMBL/GenBank/DDBJ whole genome shotgun (WGS) entry which is preliminary data.</text>
</comment>
<keyword evidence="2" id="KW-0812">Transmembrane</keyword>
<dbReference type="PANTHER" id="PTHR21148">
    <property type="entry name" value="THIOREDOXIN DOMAIN-CONTAINING PROTEIN 9"/>
    <property type="match status" value="1"/>
</dbReference>
<dbReference type="EMBL" id="SDIL01000124">
    <property type="protein sequence ID" value="RXK35714.1"/>
    <property type="molecule type" value="Genomic_DNA"/>
</dbReference>
<feature type="transmembrane region" description="Helical" evidence="2">
    <location>
        <begin position="36"/>
        <end position="57"/>
    </location>
</feature>
<dbReference type="InterPro" id="IPR036249">
    <property type="entry name" value="Thioredoxin-like_sf"/>
</dbReference>